<protein>
    <submittedName>
        <fullName evidence="1">Uncharacterized protein</fullName>
    </submittedName>
</protein>
<evidence type="ECO:0000313" key="2">
    <source>
        <dbReference type="Proteomes" id="UP000002197"/>
    </source>
</evidence>
<accession>Q64Z02</accession>
<dbReference type="EMBL" id="AP006841">
    <property type="protein sequence ID" value="BAD47274.1"/>
    <property type="molecule type" value="Genomic_DNA"/>
</dbReference>
<gene>
    <name evidence="1" type="ordered locus">BF0525</name>
</gene>
<sequence>MFPTSLIMTKTKLKNMNKIHGLNIDMLRLCYEIKEPYNINIIKTKEVGEEIDFMYFYLRRIQGKHFKFVYEIRYNDMGKEKLFGELRLGINDDEEASNIHANGY</sequence>
<evidence type="ECO:0000313" key="1">
    <source>
        <dbReference type="EMBL" id="BAD47274.1"/>
    </source>
</evidence>
<dbReference type="AlphaFoldDB" id="Q64Z02"/>
<dbReference type="Proteomes" id="UP000002197">
    <property type="component" value="Chromosome"/>
</dbReference>
<reference evidence="1 2" key="1">
    <citation type="journal article" date="2004" name="Proc. Natl. Acad. Sci. U.S.A.">
        <title>Genomic analysis of Bacteroides fragilis reveals extensive DNA inversions regulating cell surface adaptation.</title>
        <authorList>
            <person name="Kuwahara T."/>
            <person name="Yamashita A."/>
            <person name="Hirakawa H."/>
            <person name="Nakayama H."/>
            <person name="Toh H."/>
            <person name="Okada N."/>
            <person name="Kuhara S."/>
            <person name="Hattori M."/>
            <person name="Hayashi T."/>
            <person name="Ohnishi Y."/>
        </authorList>
    </citation>
    <scope>NUCLEOTIDE SEQUENCE [LARGE SCALE GENOMIC DNA]</scope>
    <source>
        <strain evidence="1 2">YCH46</strain>
    </source>
</reference>
<dbReference type="HOGENOM" id="CLU_2244524_0_0_10"/>
<name>Q64Z02_BACFR</name>
<proteinExistence type="predicted"/>
<organism evidence="1 2">
    <name type="scientific">Bacteroides fragilis (strain YCH46)</name>
    <dbReference type="NCBI Taxonomy" id="295405"/>
    <lineage>
        <taxon>Bacteria</taxon>
        <taxon>Pseudomonadati</taxon>
        <taxon>Bacteroidota</taxon>
        <taxon>Bacteroidia</taxon>
        <taxon>Bacteroidales</taxon>
        <taxon>Bacteroidaceae</taxon>
        <taxon>Bacteroides</taxon>
    </lineage>
</organism>
<dbReference type="KEGG" id="bfr:BF0525"/>